<dbReference type="PANTHER" id="PTHR33171">
    <property type="entry name" value="LAR_N DOMAIN-CONTAINING PROTEIN"/>
    <property type="match status" value="1"/>
</dbReference>
<protein>
    <submittedName>
        <fullName evidence="2">DUF2088 domain-containing protein</fullName>
    </submittedName>
</protein>
<dbReference type="Pfam" id="PF09861">
    <property type="entry name" value="Lar_N"/>
    <property type="match status" value="1"/>
</dbReference>
<evidence type="ECO:0000313" key="2">
    <source>
        <dbReference type="EMBL" id="RZO76960.1"/>
    </source>
</evidence>
<organism evidence="2 3">
    <name type="scientific">OM182 bacterium</name>
    <dbReference type="NCBI Taxonomy" id="2510334"/>
    <lineage>
        <taxon>Bacteria</taxon>
        <taxon>Pseudomonadati</taxon>
        <taxon>Pseudomonadota</taxon>
        <taxon>Gammaproteobacteria</taxon>
        <taxon>OMG group</taxon>
        <taxon>OM182 clade</taxon>
    </lineage>
</organism>
<dbReference type="InterPro" id="IPR018657">
    <property type="entry name" value="LarA-like_N"/>
</dbReference>
<proteinExistence type="predicted"/>
<dbReference type="PANTHER" id="PTHR33171:SF17">
    <property type="entry name" value="LARA-LIKE N-TERMINAL DOMAIN-CONTAINING PROTEIN"/>
    <property type="match status" value="1"/>
</dbReference>
<sequence>MTLYFAEGSKTTAFDKAYLSDALNDVFGRLGKRNRVIAIPPDFTRLHSRAGELTCIANEYFKEHLVDILPALGTHAPMSENQLSIMYPEIPKAKFREHRWREDVVTVGKVPETYVNQVTEGIWNKAWPAQMNKLVWNGRHDLIISIGQVVPHEVIGMANYNKNIFVGTGGADGINESHFIGAAFGMERMMGKANTPLRKILNYAESAFCQDLPILYILTVIDQTDAGDLVTRGLFIGDNVECFESASKLSAEVNITKLPRRLDKVVVYLDPNEFHSTWLGNKAIYRTRMAMADGGELIILAPGIKKFGEDNEIDRLIRTYGYRNTKEIMQWVKENEDLAANLSAAAHLIHGSTEGRFKVTYCSGYLSSDEIESVGFNYADVLKMSKKYLPKDMRSGWQTNRDGEKYYFISNPALGLWVAQ</sequence>
<gene>
    <name evidence="2" type="ORF">EVA68_02770</name>
</gene>
<dbReference type="Gene3D" id="3.40.50.11440">
    <property type="match status" value="1"/>
</dbReference>
<evidence type="ECO:0000313" key="3">
    <source>
        <dbReference type="Proteomes" id="UP000316199"/>
    </source>
</evidence>
<dbReference type="GO" id="GO:0050043">
    <property type="term" value="F:lactate racemase activity"/>
    <property type="evidence" value="ECO:0007669"/>
    <property type="project" value="InterPro"/>
</dbReference>
<feature type="domain" description="LarA-like N-terminal" evidence="1">
    <location>
        <begin position="31"/>
        <end position="180"/>
    </location>
</feature>
<evidence type="ECO:0000259" key="1">
    <source>
        <dbReference type="Pfam" id="PF09861"/>
    </source>
</evidence>
<dbReference type="InterPro" id="IPR043166">
    <property type="entry name" value="LarA-like_C"/>
</dbReference>
<comment type="caution">
    <text evidence="2">The sequence shown here is derived from an EMBL/GenBank/DDBJ whole genome shotgun (WGS) entry which is preliminary data.</text>
</comment>
<dbReference type="AlphaFoldDB" id="A0A520S3A9"/>
<dbReference type="EMBL" id="SHAG01000006">
    <property type="protein sequence ID" value="RZO76960.1"/>
    <property type="molecule type" value="Genomic_DNA"/>
</dbReference>
<dbReference type="Gene3D" id="3.90.226.30">
    <property type="match status" value="1"/>
</dbReference>
<dbReference type="Proteomes" id="UP000316199">
    <property type="component" value="Unassembled WGS sequence"/>
</dbReference>
<reference evidence="2 3" key="1">
    <citation type="submission" date="2019-02" db="EMBL/GenBank/DDBJ databases">
        <title>Prokaryotic population dynamics and viral predation in marine succession experiment using metagenomics: the confinement effect.</title>
        <authorList>
            <person name="Haro-Moreno J.M."/>
            <person name="Rodriguez-Valera F."/>
            <person name="Lopez-Perez M."/>
        </authorList>
    </citation>
    <scope>NUCLEOTIDE SEQUENCE [LARGE SCALE GENOMIC DNA]</scope>
    <source>
        <strain evidence="2">MED-G157</strain>
    </source>
</reference>
<accession>A0A520S3A9</accession>
<dbReference type="InterPro" id="IPR048068">
    <property type="entry name" value="LarA-like"/>
</dbReference>
<name>A0A520S3A9_9GAMM</name>